<sequence>MRKLFAAIAVTLCAALSVSACTSKEAGSNSSGNNEQPAPGAPNPDATPGIQTIDGYKTDARLGDGLAHIDLELPWSDGGPELMTKGRFQVLSLDRKGDNVRMVAAWLEPESGPFMGSRALASGMDALNYSPTTKLWDPQTNEIISPLQLNDESNRDKCHCSGIHSRSSDVPTTKERVELFWVDFPAPANKEVRVIPSEWSGPIDQPVTITDNQPFNNPAPDIATFADNEDPADEYGSPEAKRYIDKLQDKTESLLGSSTTTADATTALNITADVLFDFDKSEINDKGHKVLGNVAKTLNQQAAGQTVKVVGHTDAKGDENYNKKLSEDRAKAVQKELQPQLNNVKLETEGRGETQPIAKNFDDKGNDLEANQAKNRRVSFEFKPTDTEDLQVDTGQHTKDVPKVKSTTPPDGALASAEFFLPESHDNPIRVDINKVAEKDGYVRLDYGFSVTGNTPNFSYFSGVPGNTEFQFGLNDFTGGLAPSSGYVSLIDSNNIMHFSPQAAGRGCLCTEATGTDRAGYSTPAPMYGYFPKKLLDEGKVTLRIGDSGKWDIDLKDLEARSK</sequence>
<feature type="region of interest" description="Disordered" evidence="5">
    <location>
        <begin position="24"/>
        <end position="53"/>
    </location>
</feature>
<dbReference type="PANTHER" id="PTHR30329:SF21">
    <property type="entry name" value="LIPOPROTEIN YIAD-RELATED"/>
    <property type="match status" value="1"/>
</dbReference>
<dbReference type="SUPFAM" id="SSF103088">
    <property type="entry name" value="OmpA-like"/>
    <property type="match status" value="1"/>
</dbReference>
<evidence type="ECO:0000256" key="2">
    <source>
        <dbReference type="ARBA" id="ARBA00023136"/>
    </source>
</evidence>
<evidence type="ECO:0000313" key="9">
    <source>
        <dbReference type="Proteomes" id="UP000005714"/>
    </source>
</evidence>
<evidence type="ECO:0000256" key="1">
    <source>
        <dbReference type="ARBA" id="ARBA00004442"/>
    </source>
</evidence>
<comment type="subcellular location">
    <subcellularLocation>
        <location evidence="1">Cell outer membrane</location>
    </subcellularLocation>
</comment>
<organism evidence="8 9">
    <name type="scientific">Brevibacterium mcbrellneri ATCC 49030</name>
    <dbReference type="NCBI Taxonomy" id="585530"/>
    <lineage>
        <taxon>Bacteria</taxon>
        <taxon>Bacillati</taxon>
        <taxon>Actinomycetota</taxon>
        <taxon>Actinomycetes</taxon>
        <taxon>Micrococcales</taxon>
        <taxon>Brevibacteriaceae</taxon>
        <taxon>Brevibacterium</taxon>
    </lineage>
</organism>
<dbReference type="RefSeq" id="WP_005884160.1">
    <property type="nucleotide sequence ID" value="NZ_ADNU01000039.1"/>
</dbReference>
<feature type="signal peptide" evidence="6">
    <location>
        <begin position="1"/>
        <end position="20"/>
    </location>
</feature>
<keyword evidence="9" id="KW-1185">Reference proteome</keyword>
<dbReference type="Pfam" id="PF00691">
    <property type="entry name" value="OmpA"/>
    <property type="match status" value="1"/>
</dbReference>
<dbReference type="OrthoDB" id="5186344at2"/>
<dbReference type="PROSITE" id="PS51257">
    <property type="entry name" value="PROKAR_LIPOPROTEIN"/>
    <property type="match status" value="1"/>
</dbReference>
<gene>
    <name evidence="8" type="ORF">HMPREF0183_1333</name>
</gene>
<protein>
    <submittedName>
        <fullName evidence="8">OmpA family protein</fullName>
    </submittedName>
</protein>
<dbReference type="AlphaFoldDB" id="D4YN24"/>
<dbReference type="InterPro" id="IPR050330">
    <property type="entry name" value="Bact_OuterMem_StrucFunc"/>
</dbReference>
<dbReference type="InterPro" id="IPR036737">
    <property type="entry name" value="OmpA-like_sf"/>
</dbReference>
<evidence type="ECO:0000256" key="5">
    <source>
        <dbReference type="SAM" id="MobiDB-lite"/>
    </source>
</evidence>
<feature type="domain" description="OmpA-like" evidence="7">
    <location>
        <begin position="263"/>
        <end position="386"/>
    </location>
</feature>
<keyword evidence="6" id="KW-0732">Signal</keyword>
<dbReference type="InterPro" id="IPR006664">
    <property type="entry name" value="OMP_bac"/>
</dbReference>
<evidence type="ECO:0000256" key="4">
    <source>
        <dbReference type="PROSITE-ProRule" id="PRU00473"/>
    </source>
</evidence>
<reference evidence="8 9" key="1">
    <citation type="submission" date="2010-04" db="EMBL/GenBank/DDBJ databases">
        <authorList>
            <person name="Qin X."/>
            <person name="Bachman B."/>
            <person name="Battles P."/>
            <person name="Bell A."/>
            <person name="Bess C."/>
            <person name="Bickham C."/>
            <person name="Chaboub L."/>
            <person name="Chen D."/>
            <person name="Coyle M."/>
            <person name="Deiros D.R."/>
            <person name="Dinh H."/>
            <person name="Forbes L."/>
            <person name="Fowler G."/>
            <person name="Francisco L."/>
            <person name="Fu Q."/>
            <person name="Gubbala S."/>
            <person name="Hale W."/>
            <person name="Han Y."/>
            <person name="Hemphill L."/>
            <person name="Highlander S.K."/>
            <person name="Hirani K."/>
            <person name="Hogues M."/>
            <person name="Jackson L."/>
            <person name="Jakkamsetti A."/>
            <person name="Javaid M."/>
            <person name="Jiang H."/>
            <person name="Korchina V."/>
            <person name="Kovar C."/>
            <person name="Lara F."/>
            <person name="Lee S."/>
            <person name="Mata R."/>
            <person name="Mathew T."/>
            <person name="Moen C."/>
            <person name="Morales K."/>
            <person name="Munidasa M."/>
            <person name="Nazareth L."/>
            <person name="Ngo R."/>
            <person name="Nguyen L."/>
            <person name="Okwuonu G."/>
            <person name="Ongeri F."/>
            <person name="Patil S."/>
            <person name="Petrosino J."/>
            <person name="Pham C."/>
            <person name="Pham P."/>
            <person name="Pu L.-L."/>
            <person name="Puazo M."/>
            <person name="Raj R."/>
            <person name="Reid J."/>
            <person name="Rouhana J."/>
            <person name="Saada N."/>
            <person name="Shang Y."/>
            <person name="Simmons D."/>
            <person name="Thornton R."/>
            <person name="Warren J."/>
            <person name="Weissenberger G."/>
            <person name="Zhang J."/>
            <person name="Zhang L."/>
            <person name="Zhou C."/>
            <person name="Zhu D."/>
            <person name="Muzny D."/>
            <person name="Worley K."/>
            <person name="Gibbs R."/>
        </authorList>
    </citation>
    <scope>NUCLEOTIDE SEQUENCE [LARGE SCALE GENOMIC DNA]</scope>
    <source>
        <strain evidence="8 9">ATCC 49030</strain>
    </source>
</reference>
<keyword evidence="3" id="KW-0998">Cell outer membrane</keyword>
<dbReference type="GO" id="GO:0009279">
    <property type="term" value="C:cell outer membrane"/>
    <property type="evidence" value="ECO:0007669"/>
    <property type="project" value="UniProtKB-SubCell"/>
</dbReference>
<evidence type="ECO:0000259" key="7">
    <source>
        <dbReference type="PROSITE" id="PS51123"/>
    </source>
</evidence>
<accession>D4YN24</accession>
<dbReference type="eggNOG" id="COG2885">
    <property type="taxonomic scope" value="Bacteria"/>
</dbReference>
<dbReference type="PROSITE" id="PS51123">
    <property type="entry name" value="OMPA_2"/>
    <property type="match status" value="1"/>
</dbReference>
<evidence type="ECO:0000256" key="6">
    <source>
        <dbReference type="SAM" id="SignalP"/>
    </source>
</evidence>
<evidence type="ECO:0000256" key="3">
    <source>
        <dbReference type="ARBA" id="ARBA00023237"/>
    </source>
</evidence>
<keyword evidence="2 4" id="KW-0472">Membrane</keyword>
<dbReference type="CDD" id="cd07185">
    <property type="entry name" value="OmpA_C-like"/>
    <property type="match status" value="1"/>
</dbReference>
<feature type="compositionally biased region" description="Polar residues" evidence="5">
    <location>
        <begin position="24"/>
        <end position="36"/>
    </location>
</feature>
<feature type="chain" id="PRO_5039047043" evidence="6">
    <location>
        <begin position="21"/>
        <end position="563"/>
    </location>
</feature>
<dbReference type="PANTHER" id="PTHR30329">
    <property type="entry name" value="STATOR ELEMENT OF FLAGELLAR MOTOR COMPLEX"/>
    <property type="match status" value="1"/>
</dbReference>
<proteinExistence type="predicted"/>
<dbReference type="InterPro" id="IPR006665">
    <property type="entry name" value="OmpA-like"/>
</dbReference>
<dbReference type="PRINTS" id="PR01021">
    <property type="entry name" value="OMPADOMAIN"/>
</dbReference>
<dbReference type="Gene3D" id="3.30.1330.60">
    <property type="entry name" value="OmpA-like domain"/>
    <property type="match status" value="1"/>
</dbReference>
<name>D4YN24_9MICO</name>
<dbReference type="EMBL" id="ADNU01000039">
    <property type="protein sequence ID" value="EFG47342.1"/>
    <property type="molecule type" value="Genomic_DNA"/>
</dbReference>
<dbReference type="Proteomes" id="UP000005714">
    <property type="component" value="Unassembled WGS sequence"/>
</dbReference>
<dbReference type="STRING" id="585530.HMPREF0183_1333"/>
<evidence type="ECO:0000313" key="8">
    <source>
        <dbReference type="EMBL" id="EFG47342.1"/>
    </source>
</evidence>
<comment type="caution">
    <text evidence="8">The sequence shown here is derived from an EMBL/GenBank/DDBJ whole genome shotgun (WGS) entry which is preliminary data.</text>
</comment>